<dbReference type="AlphaFoldDB" id="A0A291QFE7"/>
<dbReference type="KEGG" id="sfk:KY5_5421c"/>
<organism evidence="2 3">
    <name type="scientific">Streptomyces formicae</name>
    <dbReference type="NCBI Taxonomy" id="1616117"/>
    <lineage>
        <taxon>Bacteria</taxon>
        <taxon>Bacillati</taxon>
        <taxon>Actinomycetota</taxon>
        <taxon>Actinomycetes</taxon>
        <taxon>Kitasatosporales</taxon>
        <taxon>Streptomycetaceae</taxon>
        <taxon>Streptomyces</taxon>
    </lineage>
</organism>
<feature type="transmembrane region" description="Helical" evidence="1">
    <location>
        <begin position="121"/>
        <end position="140"/>
    </location>
</feature>
<dbReference type="EMBL" id="CP022685">
    <property type="protein sequence ID" value="ATL30439.1"/>
    <property type="molecule type" value="Genomic_DNA"/>
</dbReference>
<feature type="transmembrane region" description="Helical" evidence="1">
    <location>
        <begin position="161"/>
        <end position="183"/>
    </location>
</feature>
<dbReference type="RefSeq" id="WP_098244744.1">
    <property type="nucleotide sequence ID" value="NZ_CP022685.1"/>
</dbReference>
<keyword evidence="1" id="KW-1133">Transmembrane helix</keyword>
<evidence type="ECO:0000313" key="3">
    <source>
        <dbReference type="Proteomes" id="UP000221011"/>
    </source>
</evidence>
<name>A0A291QFE7_9ACTN</name>
<proteinExistence type="predicted"/>
<keyword evidence="1" id="KW-0812">Transmembrane</keyword>
<protein>
    <submittedName>
        <fullName evidence="2">Putative integral membrane protein</fullName>
    </submittedName>
</protein>
<evidence type="ECO:0000313" key="2">
    <source>
        <dbReference type="EMBL" id="ATL30439.1"/>
    </source>
</evidence>
<feature type="transmembrane region" description="Helical" evidence="1">
    <location>
        <begin position="195"/>
        <end position="213"/>
    </location>
</feature>
<feature type="transmembrane region" description="Helical" evidence="1">
    <location>
        <begin position="96"/>
        <end position="115"/>
    </location>
</feature>
<sequence length="290" mass="28737">MTTTWHVTAANAARYAAGDLPDTDAWSLEKHVEVCGRCAPLVTGAVRRGPSGPDLAAVRGAVLSAVQGSAESPAPSPLPGSWQVFRAVGPALRGPWLVALVTVCAGAVGLAYATGFHGARTLLLALSPVLPLVGVAVSYGPHADPVHELAASTPSGGLRLLLTRTLAVLAVSLPLLTAAGAAAPGTGGAPGPAAWLLPGLALTVAALVLGSYVGCRAATATVAAGWLLAVLAPVLAGPDGGTGVLPVTALNRQLAQYLAGPGAQSCWAAAAVLGAALLALRRHSFDLEKP</sequence>
<evidence type="ECO:0000256" key="1">
    <source>
        <dbReference type="SAM" id="Phobius"/>
    </source>
</evidence>
<accession>A0A291QFE7</accession>
<keyword evidence="1" id="KW-0472">Membrane</keyword>
<reference evidence="2 3" key="1">
    <citation type="submission" date="2017-08" db="EMBL/GenBank/DDBJ databases">
        <title>Complete Genome Sequence of Streptomyces formicae KY5, the formicamycin producer.</title>
        <authorList>
            <person name="Holmes N.A."/>
            <person name="Devine R."/>
            <person name="Qin Z."/>
            <person name="Seipke R.F."/>
            <person name="Wilkinson B."/>
            <person name="Hutchings M.I."/>
        </authorList>
    </citation>
    <scope>NUCLEOTIDE SEQUENCE [LARGE SCALE GENOMIC DNA]</scope>
    <source>
        <strain evidence="2 3">KY5</strain>
    </source>
</reference>
<feature type="transmembrane region" description="Helical" evidence="1">
    <location>
        <begin position="220"/>
        <end position="237"/>
    </location>
</feature>
<keyword evidence="3" id="KW-1185">Reference proteome</keyword>
<gene>
    <name evidence="2" type="ORF">KY5_5421c</name>
</gene>
<dbReference type="Proteomes" id="UP000221011">
    <property type="component" value="Chromosome"/>
</dbReference>
<feature type="transmembrane region" description="Helical" evidence="1">
    <location>
        <begin position="257"/>
        <end position="280"/>
    </location>
</feature>